<reference evidence="1" key="1">
    <citation type="submission" date="2020-03" db="EMBL/GenBank/DDBJ databases">
        <authorList>
            <person name="Weist P."/>
        </authorList>
    </citation>
    <scope>NUCLEOTIDE SEQUENCE</scope>
</reference>
<sequence length="123" mass="14313">MRLLQELRGQKDVLVDEVNELHQQQKMFAETCCRRVDDLDESLTSLRDWFHRCPGPEELRGCVTWDVMRSVLLSDTGDLHQVRDRPWRWGGGGMWRQVCQTPLADSPLSCYISRPETTNHSTV</sequence>
<comment type="caution">
    <text evidence="1">The sequence shown here is derived from an EMBL/GenBank/DDBJ whole genome shotgun (WGS) entry which is preliminary data.</text>
</comment>
<dbReference type="EMBL" id="CADEAL010000728">
    <property type="protein sequence ID" value="CAB1424386.1"/>
    <property type="molecule type" value="Genomic_DNA"/>
</dbReference>
<protein>
    <submittedName>
        <fullName evidence="1">Uncharacterized protein</fullName>
    </submittedName>
</protein>
<evidence type="ECO:0000313" key="1">
    <source>
        <dbReference type="EMBL" id="CAB1424386.1"/>
    </source>
</evidence>
<gene>
    <name evidence="1" type="ORF">PLEPLA_LOCUS12311</name>
</gene>
<accession>A0A9N7U4C3</accession>
<name>A0A9N7U4C3_PLEPL</name>
<dbReference type="AlphaFoldDB" id="A0A9N7U4C3"/>
<evidence type="ECO:0000313" key="2">
    <source>
        <dbReference type="Proteomes" id="UP001153269"/>
    </source>
</evidence>
<dbReference type="Proteomes" id="UP001153269">
    <property type="component" value="Unassembled WGS sequence"/>
</dbReference>
<keyword evidence="2" id="KW-1185">Reference proteome</keyword>
<organism evidence="1 2">
    <name type="scientific">Pleuronectes platessa</name>
    <name type="common">European plaice</name>
    <dbReference type="NCBI Taxonomy" id="8262"/>
    <lineage>
        <taxon>Eukaryota</taxon>
        <taxon>Metazoa</taxon>
        <taxon>Chordata</taxon>
        <taxon>Craniata</taxon>
        <taxon>Vertebrata</taxon>
        <taxon>Euteleostomi</taxon>
        <taxon>Actinopterygii</taxon>
        <taxon>Neopterygii</taxon>
        <taxon>Teleostei</taxon>
        <taxon>Neoteleostei</taxon>
        <taxon>Acanthomorphata</taxon>
        <taxon>Carangaria</taxon>
        <taxon>Pleuronectiformes</taxon>
        <taxon>Pleuronectoidei</taxon>
        <taxon>Pleuronectidae</taxon>
        <taxon>Pleuronectes</taxon>
    </lineage>
</organism>
<proteinExistence type="predicted"/>